<sequence>MSHLRAGFRRHPVLSTLFVLALLAALIFAARTARDAMGWDQRFAHAPEVAGWMTPRYVARSWQVPPEVVQDALGLDPGDGRRTTIAELAAERGQPAATLADALERDLSAWIEAQP</sequence>
<organism evidence="1 2">
    <name type="scientific">Maritimibacter harenae</name>
    <dbReference type="NCBI Taxonomy" id="2606218"/>
    <lineage>
        <taxon>Bacteria</taxon>
        <taxon>Pseudomonadati</taxon>
        <taxon>Pseudomonadota</taxon>
        <taxon>Alphaproteobacteria</taxon>
        <taxon>Rhodobacterales</taxon>
        <taxon>Roseobacteraceae</taxon>
        <taxon>Maritimibacter</taxon>
    </lineage>
</organism>
<proteinExistence type="predicted"/>
<dbReference type="EMBL" id="WTUX01000011">
    <property type="protein sequence ID" value="MZR13191.1"/>
    <property type="molecule type" value="Genomic_DNA"/>
</dbReference>
<accession>A0A845M9K8</accession>
<protein>
    <submittedName>
        <fullName evidence="1">Uncharacterized protein</fullName>
    </submittedName>
</protein>
<dbReference type="AlphaFoldDB" id="A0A845M9K8"/>
<dbReference type="Proteomes" id="UP000467322">
    <property type="component" value="Unassembled WGS sequence"/>
</dbReference>
<reference evidence="1 2" key="1">
    <citation type="submission" date="2019-12" db="EMBL/GenBank/DDBJ databases">
        <title>Maritimibacter sp. nov. sp. isolated from sea sand.</title>
        <authorList>
            <person name="Kim J."/>
            <person name="Jeong S.E."/>
            <person name="Jung H.S."/>
            <person name="Jeon C.O."/>
        </authorList>
    </citation>
    <scope>NUCLEOTIDE SEQUENCE [LARGE SCALE GENOMIC DNA]</scope>
    <source>
        <strain evidence="1 2">DP07</strain>
    </source>
</reference>
<evidence type="ECO:0000313" key="1">
    <source>
        <dbReference type="EMBL" id="MZR13191.1"/>
    </source>
</evidence>
<dbReference type="RefSeq" id="WP_161351294.1">
    <property type="nucleotide sequence ID" value="NZ_WTUX01000011.1"/>
</dbReference>
<comment type="caution">
    <text evidence="1">The sequence shown here is derived from an EMBL/GenBank/DDBJ whole genome shotgun (WGS) entry which is preliminary data.</text>
</comment>
<name>A0A845M9K8_9RHOB</name>
<evidence type="ECO:0000313" key="2">
    <source>
        <dbReference type="Proteomes" id="UP000467322"/>
    </source>
</evidence>
<keyword evidence="2" id="KW-1185">Reference proteome</keyword>
<gene>
    <name evidence="1" type="ORF">GQE99_09195</name>
</gene>